<sequence length="87" mass="9146">MAAGSRVVVDSAAAWPEDAMDVEEAVVANWFVREGAHVAADEVLCEIQVEKVSIDVLAPTAGEVVAILVGENDEFVRGDPLAELAPD</sequence>
<organism evidence="3 4">
    <name type="scientific">Salinirubellus salinus</name>
    <dbReference type="NCBI Taxonomy" id="1364945"/>
    <lineage>
        <taxon>Archaea</taxon>
        <taxon>Methanobacteriati</taxon>
        <taxon>Methanobacteriota</taxon>
        <taxon>Stenosarchaea group</taxon>
        <taxon>Halobacteria</taxon>
        <taxon>Halobacteriales</taxon>
        <taxon>Natronomonadaceae</taxon>
        <taxon>Salinirubellus</taxon>
    </lineage>
</organism>
<feature type="domain" description="Lipoyl-binding" evidence="2">
    <location>
        <begin position="5"/>
        <end position="85"/>
    </location>
</feature>
<dbReference type="GeneID" id="74944043"/>
<dbReference type="RefSeq" id="WP_260592707.1">
    <property type="nucleotide sequence ID" value="NZ_CP104003.1"/>
</dbReference>
<dbReference type="EMBL" id="CP104003">
    <property type="protein sequence ID" value="UWM53713.1"/>
    <property type="molecule type" value="Genomic_DNA"/>
</dbReference>
<accession>A0A9E7R1C6</accession>
<keyword evidence="4" id="KW-1185">Reference proteome</keyword>
<dbReference type="Proteomes" id="UP001057580">
    <property type="component" value="Chromosome"/>
</dbReference>
<proteinExistence type="predicted"/>
<dbReference type="AlphaFoldDB" id="A0A9E7R1C6"/>
<name>A0A9E7R1C6_9EURY</name>
<dbReference type="InterPro" id="IPR000089">
    <property type="entry name" value="Biotin_lipoyl"/>
</dbReference>
<evidence type="ECO:0000313" key="4">
    <source>
        <dbReference type="Proteomes" id="UP001057580"/>
    </source>
</evidence>
<dbReference type="PROSITE" id="PS50968">
    <property type="entry name" value="BIOTINYL_LIPOYL"/>
    <property type="match status" value="1"/>
</dbReference>
<dbReference type="PROSITE" id="PS00189">
    <property type="entry name" value="LIPOYL"/>
    <property type="match status" value="1"/>
</dbReference>
<dbReference type="SUPFAM" id="SSF51230">
    <property type="entry name" value="Single hybrid motif"/>
    <property type="match status" value="1"/>
</dbReference>
<evidence type="ECO:0000256" key="1">
    <source>
        <dbReference type="ARBA" id="ARBA00022823"/>
    </source>
</evidence>
<protein>
    <submittedName>
        <fullName evidence="3">Lipoyl domain-containing protein</fullName>
    </submittedName>
</protein>
<reference evidence="3" key="1">
    <citation type="submission" date="2022-09" db="EMBL/GenBank/DDBJ databases">
        <title>Diverse halophilic archaea isolated from saline environments.</title>
        <authorList>
            <person name="Cui H.-L."/>
        </authorList>
    </citation>
    <scope>NUCLEOTIDE SEQUENCE</scope>
    <source>
        <strain evidence="3">ZS-35-S2</strain>
    </source>
</reference>
<keyword evidence="1" id="KW-0450">Lipoyl</keyword>
<dbReference type="Gene3D" id="2.40.50.100">
    <property type="match status" value="1"/>
</dbReference>
<evidence type="ECO:0000259" key="2">
    <source>
        <dbReference type="PROSITE" id="PS50968"/>
    </source>
</evidence>
<evidence type="ECO:0000313" key="3">
    <source>
        <dbReference type="EMBL" id="UWM53713.1"/>
    </source>
</evidence>
<dbReference type="KEGG" id="ssai:N0B31_16435"/>
<dbReference type="CDD" id="cd06849">
    <property type="entry name" value="lipoyl_domain"/>
    <property type="match status" value="1"/>
</dbReference>
<dbReference type="InterPro" id="IPR003016">
    <property type="entry name" value="2-oxoA_DH_lipoyl-BS"/>
</dbReference>
<dbReference type="InterPro" id="IPR011053">
    <property type="entry name" value="Single_hybrid_motif"/>
</dbReference>
<gene>
    <name evidence="3" type="ORF">N0B31_16435</name>
</gene>
<dbReference type="Pfam" id="PF00364">
    <property type="entry name" value="Biotin_lipoyl"/>
    <property type="match status" value="1"/>
</dbReference>